<feature type="modified residue" description="4-aspartylphosphate" evidence="5">
    <location>
        <position position="59"/>
    </location>
</feature>
<accession>A0A515D9C5</accession>
<evidence type="ECO:0000256" key="2">
    <source>
        <dbReference type="ARBA" id="ARBA00023015"/>
    </source>
</evidence>
<dbReference type="PANTHER" id="PTHR43214:SF41">
    <property type="entry name" value="NITRATE_NITRITE RESPONSE REGULATOR PROTEIN NARP"/>
    <property type="match status" value="1"/>
</dbReference>
<dbReference type="Pfam" id="PF00196">
    <property type="entry name" value="GerE"/>
    <property type="match status" value="1"/>
</dbReference>
<dbReference type="Proteomes" id="UP000316798">
    <property type="component" value="Chromosome"/>
</dbReference>
<dbReference type="InterPro" id="IPR039420">
    <property type="entry name" value="WalR-like"/>
</dbReference>
<evidence type="ECO:0000256" key="5">
    <source>
        <dbReference type="PROSITE-ProRule" id="PRU00169"/>
    </source>
</evidence>
<sequence length="227" mass="23800">MNPNDHVRVLIVDDEAQYLQRCTAAVLADPSLRLTGAVTSGAAAIALLDHCPPDVMLIDPGLPDMLGIEVIRHAVRHCSHTHILVVAASADAGHVPACVDAGATGYLLKDVPAPRICVSIHELHDGGASIGPGMARHVLECFRQTPAAAAPVAPVNGAVRNGSPVLLSQRESDILRLVAKGMAFAEVGALLSISPHTVVTHVKKIYRKLAVHSRGEAVFEASQMGLL</sequence>
<dbReference type="GO" id="GO:0006355">
    <property type="term" value="P:regulation of DNA-templated transcription"/>
    <property type="evidence" value="ECO:0007669"/>
    <property type="project" value="InterPro"/>
</dbReference>
<reference evidence="8 9" key="1">
    <citation type="submission" date="2019-01" db="EMBL/GenBank/DDBJ databases">
        <title>Genomic insights into a novel species Rhodoferax sp.</title>
        <authorList>
            <person name="Jin L."/>
        </authorList>
    </citation>
    <scope>NUCLEOTIDE SEQUENCE [LARGE SCALE GENOMIC DNA]</scope>
    <source>
        <strain evidence="8 9">CHu59-6-5</strain>
    </source>
</reference>
<dbReference type="InterPro" id="IPR058245">
    <property type="entry name" value="NreC/VraR/RcsB-like_REC"/>
</dbReference>
<dbReference type="InterPro" id="IPR001789">
    <property type="entry name" value="Sig_transdc_resp-reg_receiver"/>
</dbReference>
<keyword evidence="2" id="KW-0805">Transcription regulation</keyword>
<dbReference type="InterPro" id="IPR011006">
    <property type="entry name" value="CheY-like_superfamily"/>
</dbReference>
<feature type="domain" description="HTH luxR-type" evidence="6">
    <location>
        <begin position="160"/>
        <end position="225"/>
    </location>
</feature>
<protein>
    <submittedName>
        <fullName evidence="8">Response regulator transcription factor</fullName>
    </submittedName>
</protein>
<keyword evidence="4" id="KW-0804">Transcription</keyword>
<organism evidence="8 9">
    <name type="scientific">Rhodoferax sediminis</name>
    <dbReference type="NCBI Taxonomy" id="2509614"/>
    <lineage>
        <taxon>Bacteria</taxon>
        <taxon>Pseudomonadati</taxon>
        <taxon>Pseudomonadota</taxon>
        <taxon>Betaproteobacteria</taxon>
        <taxon>Burkholderiales</taxon>
        <taxon>Comamonadaceae</taxon>
        <taxon>Rhodoferax</taxon>
    </lineage>
</organism>
<dbReference type="InterPro" id="IPR036388">
    <property type="entry name" value="WH-like_DNA-bd_sf"/>
</dbReference>
<evidence type="ECO:0000313" key="8">
    <source>
        <dbReference type="EMBL" id="QDL37012.1"/>
    </source>
</evidence>
<gene>
    <name evidence="8" type="ORF">EUB48_06735</name>
</gene>
<evidence type="ECO:0000256" key="1">
    <source>
        <dbReference type="ARBA" id="ARBA00022553"/>
    </source>
</evidence>
<dbReference type="GO" id="GO:0003677">
    <property type="term" value="F:DNA binding"/>
    <property type="evidence" value="ECO:0007669"/>
    <property type="project" value="UniProtKB-KW"/>
</dbReference>
<feature type="domain" description="Response regulatory" evidence="7">
    <location>
        <begin position="8"/>
        <end position="124"/>
    </location>
</feature>
<dbReference type="EMBL" id="CP035503">
    <property type="protein sequence ID" value="QDL37012.1"/>
    <property type="molecule type" value="Genomic_DNA"/>
</dbReference>
<dbReference type="InterPro" id="IPR016032">
    <property type="entry name" value="Sig_transdc_resp-reg_C-effctor"/>
</dbReference>
<dbReference type="PROSITE" id="PS50110">
    <property type="entry name" value="RESPONSE_REGULATORY"/>
    <property type="match status" value="1"/>
</dbReference>
<dbReference type="Gene3D" id="3.40.50.2300">
    <property type="match status" value="1"/>
</dbReference>
<dbReference type="PROSITE" id="PS50043">
    <property type="entry name" value="HTH_LUXR_2"/>
    <property type="match status" value="1"/>
</dbReference>
<dbReference type="OrthoDB" id="3623000at2"/>
<dbReference type="AlphaFoldDB" id="A0A515D9C5"/>
<evidence type="ECO:0000259" key="7">
    <source>
        <dbReference type="PROSITE" id="PS50110"/>
    </source>
</evidence>
<dbReference type="Pfam" id="PF00072">
    <property type="entry name" value="Response_reg"/>
    <property type="match status" value="1"/>
</dbReference>
<dbReference type="SUPFAM" id="SSF52172">
    <property type="entry name" value="CheY-like"/>
    <property type="match status" value="1"/>
</dbReference>
<dbReference type="PANTHER" id="PTHR43214">
    <property type="entry name" value="TWO-COMPONENT RESPONSE REGULATOR"/>
    <property type="match status" value="1"/>
</dbReference>
<dbReference type="InterPro" id="IPR000792">
    <property type="entry name" value="Tscrpt_reg_LuxR_C"/>
</dbReference>
<dbReference type="CDD" id="cd06170">
    <property type="entry name" value="LuxR_C_like"/>
    <property type="match status" value="1"/>
</dbReference>
<dbReference type="SMART" id="SM00448">
    <property type="entry name" value="REC"/>
    <property type="match status" value="1"/>
</dbReference>
<dbReference type="CDD" id="cd17535">
    <property type="entry name" value="REC_NarL-like"/>
    <property type="match status" value="1"/>
</dbReference>
<dbReference type="PRINTS" id="PR00038">
    <property type="entry name" value="HTHLUXR"/>
</dbReference>
<keyword evidence="1 5" id="KW-0597">Phosphoprotein</keyword>
<keyword evidence="3" id="KW-0238">DNA-binding</keyword>
<dbReference type="SMART" id="SM00421">
    <property type="entry name" value="HTH_LUXR"/>
    <property type="match status" value="1"/>
</dbReference>
<proteinExistence type="predicted"/>
<dbReference type="Gene3D" id="1.10.10.10">
    <property type="entry name" value="Winged helix-like DNA-binding domain superfamily/Winged helix DNA-binding domain"/>
    <property type="match status" value="1"/>
</dbReference>
<dbReference type="GO" id="GO:0000160">
    <property type="term" value="P:phosphorelay signal transduction system"/>
    <property type="evidence" value="ECO:0007669"/>
    <property type="project" value="InterPro"/>
</dbReference>
<evidence type="ECO:0000259" key="6">
    <source>
        <dbReference type="PROSITE" id="PS50043"/>
    </source>
</evidence>
<dbReference type="RefSeq" id="WP_142818164.1">
    <property type="nucleotide sequence ID" value="NZ_CP035503.1"/>
</dbReference>
<name>A0A515D9C5_9BURK</name>
<evidence type="ECO:0000313" key="9">
    <source>
        <dbReference type="Proteomes" id="UP000316798"/>
    </source>
</evidence>
<keyword evidence="9" id="KW-1185">Reference proteome</keyword>
<dbReference type="KEGG" id="rhf:EUB48_06735"/>
<dbReference type="SUPFAM" id="SSF46894">
    <property type="entry name" value="C-terminal effector domain of the bipartite response regulators"/>
    <property type="match status" value="1"/>
</dbReference>
<evidence type="ECO:0000256" key="4">
    <source>
        <dbReference type="ARBA" id="ARBA00023163"/>
    </source>
</evidence>
<evidence type="ECO:0000256" key="3">
    <source>
        <dbReference type="ARBA" id="ARBA00023125"/>
    </source>
</evidence>